<comment type="pathway">
    <text evidence="2">Porphyrin-containing compound metabolism.</text>
</comment>
<evidence type="ECO:0000313" key="5">
    <source>
        <dbReference type="EMBL" id="KAF2848062.1"/>
    </source>
</evidence>
<dbReference type="GO" id="GO:0016851">
    <property type="term" value="F:magnesium chelatase activity"/>
    <property type="evidence" value="ECO:0007669"/>
    <property type="project" value="UniProtKB-EC"/>
</dbReference>
<dbReference type="Proteomes" id="UP000799423">
    <property type="component" value="Unassembled WGS sequence"/>
</dbReference>
<dbReference type="EMBL" id="MU006320">
    <property type="protein sequence ID" value="KAF2848062.1"/>
    <property type="molecule type" value="Genomic_DNA"/>
</dbReference>
<feature type="domain" description="ChlI/MoxR AAA lid" evidence="4">
    <location>
        <begin position="274"/>
        <end position="334"/>
    </location>
</feature>
<protein>
    <recommendedName>
        <fullName evidence="1">magnesium chelatase</fullName>
        <ecNumber evidence="1">6.6.1.1</ecNumber>
    </recommendedName>
</protein>
<dbReference type="EC" id="6.6.1.1" evidence="1"/>
<accession>A0A6A7AY72</accession>
<dbReference type="AlphaFoldDB" id="A0A6A7AY72"/>
<gene>
    <name evidence="5" type="ORF">T440DRAFT_175715</name>
</gene>
<evidence type="ECO:0000259" key="4">
    <source>
        <dbReference type="Pfam" id="PF17863"/>
    </source>
</evidence>
<reference evidence="5" key="1">
    <citation type="submission" date="2020-01" db="EMBL/GenBank/DDBJ databases">
        <authorList>
            <consortium name="DOE Joint Genome Institute"/>
            <person name="Haridas S."/>
            <person name="Albert R."/>
            <person name="Binder M."/>
            <person name="Bloem J."/>
            <person name="Labutti K."/>
            <person name="Salamov A."/>
            <person name="Andreopoulos B."/>
            <person name="Baker S.E."/>
            <person name="Barry K."/>
            <person name="Bills G."/>
            <person name="Bluhm B.H."/>
            <person name="Cannon C."/>
            <person name="Castanera R."/>
            <person name="Culley D.E."/>
            <person name="Daum C."/>
            <person name="Ezra D."/>
            <person name="Gonzalez J.B."/>
            <person name="Henrissat B."/>
            <person name="Kuo A."/>
            <person name="Liang C."/>
            <person name="Lipzen A."/>
            <person name="Lutzoni F."/>
            <person name="Magnuson J."/>
            <person name="Mondo S."/>
            <person name="Nolan M."/>
            <person name="Ohm R."/>
            <person name="Pangilinan J."/>
            <person name="Park H.-J."/>
            <person name="Ramirez L."/>
            <person name="Alfaro M."/>
            <person name="Sun H."/>
            <person name="Tritt A."/>
            <person name="Yoshinaga Y."/>
            <person name="Zwiers L.-H."/>
            <person name="Turgeon B.G."/>
            <person name="Goodwin S.B."/>
            <person name="Spatafora J.W."/>
            <person name="Crous P.W."/>
            <person name="Grigoriev I.V."/>
        </authorList>
    </citation>
    <scope>NUCLEOTIDE SEQUENCE</scope>
    <source>
        <strain evidence="5">IPT5</strain>
    </source>
</reference>
<evidence type="ECO:0000256" key="1">
    <source>
        <dbReference type="ARBA" id="ARBA00012825"/>
    </source>
</evidence>
<keyword evidence="6" id="KW-1185">Reference proteome</keyword>
<dbReference type="PANTHER" id="PTHR11603:SF132">
    <property type="entry name" value="C2H2-TYPE DOMAIN-CONTAINING PROTEIN"/>
    <property type="match status" value="1"/>
</dbReference>
<dbReference type="PANTHER" id="PTHR11603">
    <property type="entry name" value="AAA FAMILY ATPASE"/>
    <property type="match status" value="1"/>
</dbReference>
<dbReference type="Pfam" id="PF17863">
    <property type="entry name" value="AAA_lid_2"/>
    <property type="match status" value="1"/>
</dbReference>
<organism evidence="5 6">
    <name type="scientific">Plenodomus tracheiphilus IPT5</name>
    <dbReference type="NCBI Taxonomy" id="1408161"/>
    <lineage>
        <taxon>Eukaryota</taxon>
        <taxon>Fungi</taxon>
        <taxon>Dikarya</taxon>
        <taxon>Ascomycota</taxon>
        <taxon>Pezizomycotina</taxon>
        <taxon>Dothideomycetes</taxon>
        <taxon>Pleosporomycetidae</taxon>
        <taxon>Pleosporales</taxon>
        <taxon>Pleosporineae</taxon>
        <taxon>Leptosphaeriaceae</taxon>
        <taxon>Plenodomus</taxon>
    </lineage>
</organism>
<feature type="region of interest" description="Disordered" evidence="3">
    <location>
        <begin position="92"/>
        <end position="117"/>
    </location>
</feature>
<dbReference type="InterPro" id="IPR052041">
    <property type="entry name" value="Nucleic_acid_metab_PIN/TRAM"/>
</dbReference>
<sequence>MSSQEHFEIADKVQSLGDLELATLICLVAEQHCIIEAEEELIDDVEAELKLVAANIFGLTWATLSCDQHTTLDTFGSGILVKHGADPYFKDQDRNSNQFSLPPGTPKTPDRRLSKPPGLLSPFDSRQIANVVIVKNLNQASTEVQVQALELLRGKRNFTRTAVHAAPRPFLFISLNASGTQPLMSHLNDEFLISHKHQAEDGLPNLEELQDQHLVSEDDASTSSVVRKSTYTAVTKPQAVLFPAEDLAHLIKLTASVKISSEVRAYLHNIVVFMRLHRAVARGISAMATRHFNTLAHVLAPLHNLEYVSPSLVALAARKIYPHRIVITTPENERSMQWGGSLDAVKAVLEGVTVEDVVEEVLQSVEVPL</sequence>
<name>A0A6A7AY72_9PLEO</name>
<dbReference type="OrthoDB" id="444631at2759"/>
<evidence type="ECO:0000256" key="3">
    <source>
        <dbReference type="SAM" id="MobiDB-lite"/>
    </source>
</evidence>
<proteinExistence type="predicted"/>
<evidence type="ECO:0000313" key="6">
    <source>
        <dbReference type="Proteomes" id="UP000799423"/>
    </source>
</evidence>
<evidence type="ECO:0000256" key="2">
    <source>
        <dbReference type="ARBA" id="ARBA00023444"/>
    </source>
</evidence>
<dbReference type="Gene3D" id="1.10.8.80">
    <property type="entry name" value="Magnesium chelatase subunit I, C-Terminal domain"/>
    <property type="match status" value="1"/>
</dbReference>
<dbReference type="InterPro" id="IPR041628">
    <property type="entry name" value="ChlI/MoxR_AAA_lid"/>
</dbReference>